<dbReference type="SUPFAM" id="SSF53335">
    <property type="entry name" value="S-adenosyl-L-methionine-dependent methyltransferases"/>
    <property type="match status" value="1"/>
</dbReference>
<dbReference type="GO" id="GO:0042025">
    <property type="term" value="C:host cell nucleus"/>
    <property type="evidence" value="ECO:0007669"/>
    <property type="project" value="UniProtKB-SubCell"/>
</dbReference>
<proteinExistence type="predicted"/>
<comment type="subcellular location">
    <subcellularLocation>
        <location evidence="1">Host nucleus</location>
    </subcellularLocation>
</comment>
<dbReference type="GO" id="GO:0039694">
    <property type="term" value="P:viral RNA genome replication"/>
    <property type="evidence" value="ECO:0007669"/>
    <property type="project" value="InterPro"/>
</dbReference>
<evidence type="ECO:0000256" key="1">
    <source>
        <dbReference type="ARBA" id="ARBA00004147"/>
    </source>
</evidence>
<evidence type="ECO:0000256" key="8">
    <source>
        <dbReference type="ARBA" id="ARBA00022884"/>
    </source>
</evidence>
<dbReference type="InterPro" id="IPR002877">
    <property type="entry name" value="RNA_MeTrfase_FtsJ_dom"/>
</dbReference>
<dbReference type="InterPro" id="IPR000208">
    <property type="entry name" value="Flavi_RdRp_fingers/palm"/>
</dbReference>
<evidence type="ECO:0000256" key="11">
    <source>
        <dbReference type="ARBA" id="ARBA00047984"/>
    </source>
</evidence>
<dbReference type="Pfam" id="PF20483">
    <property type="entry name" value="Flavi_NS5_thumb"/>
    <property type="match status" value="1"/>
</dbReference>
<dbReference type="GO" id="GO:0003968">
    <property type="term" value="F:RNA-directed RNA polymerase activity"/>
    <property type="evidence" value="ECO:0007669"/>
    <property type="project" value="UniProtKB-KW"/>
</dbReference>
<dbReference type="Gene3D" id="1.10.260.90">
    <property type="match status" value="1"/>
</dbReference>
<keyword evidence="6" id="KW-0548">Nucleotidyltransferase</keyword>
<dbReference type="GO" id="GO:0006397">
    <property type="term" value="P:mRNA processing"/>
    <property type="evidence" value="ECO:0007669"/>
    <property type="project" value="UniProtKB-KW"/>
</dbReference>
<keyword evidence="7" id="KW-0547">Nucleotide-binding</keyword>
<protein>
    <submittedName>
        <fullName evidence="13">NS5-like protein</fullName>
    </submittedName>
</protein>
<reference evidence="13" key="1">
    <citation type="journal article" date="2024" name="Microb. Genom.">
        <title>The hidden RNA viruses in Blattodea (cockroach and termite).</title>
        <authorList>
            <person name="Fan J."/>
            <person name="Jiang S."/>
            <person name="Li W."/>
            <person name="Li J."/>
            <person name="Pang R."/>
            <person name="Wu H."/>
        </authorList>
    </citation>
    <scope>NUCLEOTIDE SEQUENCE</scope>
    <source>
        <strain evidence="13">CN2016</strain>
    </source>
</reference>
<keyword evidence="7" id="KW-0347">Helicase</keyword>
<dbReference type="Pfam" id="PF00972">
    <property type="entry name" value="Flavi_NS5"/>
    <property type="match status" value="1"/>
</dbReference>
<evidence type="ECO:0000259" key="12">
    <source>
        <dbReference type="PROSITE" id="PS50507"/>
    </source>
</evidence>
<dbReference type="InterPro" id="IPR043502">
    <property type="entry name" value="DNA/RNA_pol_sf"/>
</dbReference>
<name>A0AAT9JFU7_9FLAV</name>
<dbReference type="GO" id="GO:0008168">
    <property type="term" value="F:methyltransferase activity"/>
    <property type="evidence" value="ECO:0007669"/>
    <property type="project" value="InterPro"/>
</dbReference>
<evidence type="ECO:0000256" key="4">
    <source>
        <dbReference type="ARBA" id="ARBA00022664"/>
    </source>
</evidence>
<keyword evidence="4" id="KW-0507">mRNA processing</keyword>
<evidence type="ECO:0000313" key="13">
    <source>
        <dbReference type="EMBL" id="DBA56536.1"/>
    </source>
</evidence>
<dbReference type="GO" id="GO:0003723">
    <property type="term" value="F:RNA binding"/>
    <property type="evidence" value="ECO:0007669"/>
    <property type="project" value="UniProtKB-KW"/>
</dbReference>
<sequence length="915" mass="104481">MMLLAIFAALFIWLYCYYELGVKVGCNRIGMTEKLEQFSRKVTTSPFDTIKYVYKALINGMTKKEFDEFKTRGIVSRKKLLHEVSRGVMKLQDLLRQTRLKPGGIILSLACGRGGWEQELSPVPLVKSIIAMTFGRSSSTPGHEDFSDRLWPGKEKISLINTDIRKMVGKINKTYNWLLFDGGEENANPEKEADKIYDLLKSGVEPYVYEGLEGFIIKILTPFDARIVELLERIRSITGKGNLYVSMHTRQSTSEMYFCSTPIGGDLKRQVRELTEAKIKRAIFEEQPILKERYVRDAHFRQKIYEDVRLLKPIDMSRSIFQLGPKVFDQPRAFLHWFSEGTYPFGSRGGKSTMRCQIVWDVVRSLITNMPGLSMWTGTDTTPEGFMNVFSRKVDRGPVENSPYFVRLREVYHGMANHFRSRGFKLRSLTMDEVRERANKKGAPGPCDRWMNLGEALTDPSIEKRMADFEDGLSKGQPVDAIFSTMGKREKKKDGNRGSRMVAFLPIVARMVELKRFGSLLELTKPYMNRFGVGGLGLHDLGQRAKSVFKQWAVSDDIAGFDTRVGLKVLSMEFYDFISLLGPEKMDMRVAEGLYRIYAHPHILIPKPGRFVRSELLSGIGQRMSGTGPTYAMNTITRIALMMLQMAEVETIGIGQLSQWVTNLMANDERWSGCVSGDDAFFTGSPDDITRLSKMVEPLNSMGFYRKDMPLNADGLIAKSMEEVEFCSHRYEEVTYYDEMTDRTVTRYQPVRSYGEIFAKASIWMSGSEFTDNQQAWASAQANNLFINYGHMRDCRRLALVIKSVVRPDILLVGFHKAGFMPRPWMQPGELLDVSNRCLFGESTAYPVPGFSVRRISHMGYIKLNREKIYNQQFGSQTMIGWRNGIKQMVDKLRFRYGGNGEAIHNMSIYRPIGL</sequence>
<keyword evidence="8" id="KW-0694">RNA-binding</keyword>
<evidence type="ECO:0000256" key="7">
    <source>
        <dbReference type="ARBA" id="ARBA00022806"/>
    </source>
</evidence>
<evidence type="ECO:0000256" key="6">
    <source>
        <dbReference type="ARBA" id="ARBA00022695"/>
    </source>
</evidence>
<evidence type="ECO:0000256" key="2">
    <source>
        <dbReference type="ARBA" id="ARBA00022484"/>
    </source>
</evidence>
<keyword evidence="7" id="KW-0378">Hydrolase</keyword>
<dbReference type="InterPro" id="IPR007094">
    <property type="entry name" value="RNA-dir_pol_PSvirus"/>
</dbReference>
<evidence type="ECO:0000256" key="10">
    <source>
        <dbReference type="ARBA" id="ARBA00023136"/>
    </source>
</evidence>
<comment type="catalytic activity">
    <reaction evidence="11">
        <text>ATP + H2O = ADP + phosphate + H(+)</text>
        <dbReference type="Rhea" id="RHEA:13065"/>
        <dbReference type="ChEBI" id="CHEBI:15377"/>
        <dbReference type="ChEBI" id="CHEBI:15378"/>
        <dbReference type="ChEBI" id="CHEBI:30616"/>
        <dbReference type="ChEBI" id="CHEBI:43474"/>
        <dbReference type="ChEBI" id="CHEBI:456216"/>
        <dbReference type="EC" id="3.6.4.13"/>
    </reaction>
</comment>
<dbReference type="GO" id="GO:0032259">
    <property type="term" value="P:methylation"/>
    <property type="evidence" value="ECO:0007669"/>
    <property type="project" value="InterPro"/>
</dbReference>
<evidence type="ECO:0000256" key="9">
    <source>
        <dbReference type="ARBA" id="ARBA00022953"/>
    </source>
</evidence>
<keyword evidence="5" id="KW-0808">Transferase</keyword>
<feature type="domain" description="RdRp catalytic" evidence="12">
    <location>
        <begin position="551"/>
        <end position="692"/>
    </location>
</feature>
<keyword evidence="9" id="KW-0693">Viral RNA replication</keyword>
<dbReference type="Gene3D" id="3.40.50.150">
    <property type="entry name" value="Vaccinia Virus protein VP39"/>
    <property type="match status" value="1"/>
</dbReference>
<dbReference type="SUPFAM" id="SSF56672">
    <property type="entry name" value="DNA/RNA polymerases"/>
    <property type="match status" value="1"/>
</dbReference>
<accession>A0AAT9JFU7</accession>
<keyword evidence="2" id="KW-0696">RNA-directed RNA polymerase</keyword>
<dbReference type="GO" id="GO:0003724">
    <property type="term" value="F:RNA helicase activity"/>
    <property type="evidence" value="ECO:0007669"/>
    <property type="project" value="UniProtKB-EC"/>
</dbReference>
<organism evidence="13">
    <name type="scientific">Cryptocercus pudacuoensis jingmenvirus</name>
    <dbReference type="NCBI Taxonomy" id="3133548"/>
    <lineage>
        <taxon>Viruses</taxon>
        <taxon>Riboviria</taxon>
        <taxon>Orthornavirae</taxon>
        <taxon>Kitrinoviricota</taxon>
        <taxon>Flasuviricetes</taxon>
        <taxon>Amarillovirales</taxon>
        <taxon>Flaviviridae</taxon>
    </lineage>
</organism>
<dbReference type="PROSITE" id="PS50507">
    <property type="entry name" value="RDRP_SSRNA_POS"/>
    <property type="match status" value="1"/>
</dbReference>
<dbReference type="GO" id="GO:0005524">
    <property type="term" value="F:ATP binding"/>
    <property type="evidence" value="ECO:0007669"/>
    <property type="project" value="InterPro"/>
</dbReference>
<dbReference type="InterPro" id="IPR046811">
    <property type="entry name" value="Flavi_NS5_thumb"/>
</dbReference>
<keyword evidence="3" id="KW-1048">Host nucleus</keyword>
<dbReference type="Pfam" id="PF01728">
    <property type="entry name" value="FtsJ"/>
    <property type="match status" value="1"/>
</dbReference>
<keyword evidence="10" id="KW-0472">Membrane</keyword>
<evidence type="ECO:0000256" key="5">
    <source>
        <dbReference type="ARBA" id="ARBA00022679"/>
    </source>
</evidence>
<keyword evidence="7" id="KW-0067">ATP-binding</keyword>
<dbReference type="InterPro" id="IPR029063">
    <property type="entry name" value="SAM-dependent_MTases_sf"/>
</dbReference>
<evidence type="ECO:0000256" key="3">
    <source>
        <dbReference type="ARBA" id="ARBA00022562"/>
    </source>
</evidence>
<dbReference type="EMBL" id="BK067090">
    <property type="protein sequence ID" value="DBA56536.1"/>
    <property type="molecule type" value="Genomic_RNA"/>
</dbReference>